<name>A0A068SQC1_NEOGA</name>
<organism evidence="2 3">
    <name type="scientific">Neorhizobium galegae bv. orientalis str. HAMBI 540</name>
    <dbReference type="NCBI Taxonomy" id="1028800"/>
    <lineage>
        <taxon>Bacteria</taxon>
        <taxon>Pseudomonadati</taxon>
        <taxon>Pseudomonadota</taxon>
        <taxon>Alphaproteobacteria</taxon>
        <taxon>Hyphomicrobiales</taxon>
        <taxon>Rhizobiaceae</taxon>
        <taxon>Rhizobium/Agrobacterium group</taxon>
        <taxon>Neorhizobium</taxon>
    </lineage>
</organism>
<dbReference type="AlphaFoldDB" id="A0A068SQC1"/>
<dbReference type="EMBL" id="HG938353">
    <property type="protein sequence ID" value="CDN48069.1"/>
    <property type="molecule type" value="Genomic_DNA"/>
</dbReference>
<gene>
    <name evidence="2" type="ORF">RG540_CH19000</name>
</gene>
<dbReference type="HOGENOM" id="CLU_098677_1_0_5"/>
<evidence type="ECO:0000313" key="3">
    <source>
        <dbReference type="Proteomes" id="UP000028181"/>
    </source>
</evidence>
<dbReference type="eggNOG" id="COG4291">
    <property type="taxonomic scope" value="Bacteria"/>
</dbReference>
<feature type="transmembrane region" description="Helical" evidence="1">
    <location>
        <begin position="105"/>
        <end position="124"/>
    </location>
</feature>
<dbReference type="KEGG" id="ngg:RG540_CH19000"/>
<evidence type="ECO:0000256" key="1">
    <source>
        <dbReference type="SAM" id="Phobius"/>
    </source>
</evidence>
<reference evidence="3" key="1">
    <citation type="journal article" date="2014" name="BMC Genomics">
        <title>Genome sequencing of two Neorhizobium galegae strains reveals a noeT gene responsible for the unusual acetylation of the nodulation factors.</title>
        <authorList>
            <person name="Osterman J."/>
            <person name="Marsh J."/>
            <person name="Laine P.K."/>
            <person name="Zeng Z."/>
            <person name="Alatalo E."/>
            <person name="Sullivan J.T."/>
            <person name="Young J.P."/>
            <person name="Thomas-Oates J."/>
            <person name="Paulin L."/>
            <person name="Lindstrom K."/>
        </authorList>
    </citation>
    <scope>NUCLEOTIDE SEQUENCE [LARGE SCALE GENOMIC DNA]</scope>
    <source>
        <strain evidence="3">HAMBI 540</strain>
    </source>
</reference>
<feature type="transmembrane region" description="Helical" evidence="1">
    <location>
        <begin position="79"/>
        <end position="99"/>
    </location>
</feature>
<dbReference type="Proteomes" id="UP000028181">
    <property type="component" value="Chromosome I"/>
</dbReference>
<proteinExistence type="predicted"/>
<evidence type="ECO:0000313" key="2">
    <source>
        <dbReference type="EMBL" id="CDN48069.1"/>
    </source>
</evidence>
<dbReference type="InterPro" id="IPR009781">
    <property type="entry name" value="DUF1345"/>
</dbReference>
<sequence>MPSPWHKLNYHRHGPFFAGTIASLACLPFLIFYVPELAPGIAVIVFFLIYLVMMAARIPKLDGATFRKKGQNDDEPAPVILGVTLLAVAAAVVSLFEALNRSQPAGLAAVSLAFASVVLGWLTIHTMFAMHYAHNFWRPDEQAEENEAKRGGLDFPETDEPGAYDFLYFSFVIGMTAQTSDVQITTTDMRRINLLHAVVSFFFNTVLVAAAVNAVVSMGN</sequence>
<keyword evidence="1" id="KW-1133">Transmembrane helix</keyword>
<evidence type="ECO:0008006" key="4">
    <source>
        <dbReference type="Google" id="ProtNLM"/>
    </source>
</evidence>
<dbReference type="GeneID" id="24256371"/>
<feature type="transmembrane region" description="Helical" evidence="1">
    <location>
        <begin position="194"/>
        <end position="216"/>
    </location>
</feature>
<dbReference type="Pfam" id="PF07077">
    <property type="entry name" value="DUF1345"/>
    <property type="match status" value="1"/>
</dbReference>
<feature type="transmembrane region" description="Helical" evidence="1">
    <location>
        <begin position="40"/>
        <end position="58"/>
    </location>
</feature>
<dbReference type="PROSITE" id="PS51257">
    <property type="entry name" value="PROKAR_LIPOPROTEIN"/>
    <property type="match status" value="1"/>
</dbReference>
<keyword evidence="1" id="KW-0472">Membrane</keyword>
<protein>
    <recommendedName>
        <fullName evidence="4">PF07077 family protein</fullName>
    </recommendedName>
</protein>
<keyword evidence="3" id="KW-1185">Reference proteome</keyword>
<dbReference type="RefSeq" id="WP_038587057.1">
    <property type="nucleotide sequence ID" value="NZ_HG938353.1"/>
</dbReference>
<keyword evidence="1" id="KW-0812">Transmembrane</keyword>
<feature type="transmembrane region" description="Helical" evidence="1">
    <location>
        <begin position="16"/>
        <end position="34"/>
    </location>
</feature>
<dbReference type="PATRIC" id="fig|1028800.3.peg.1915"/>
<dbReference type="OrthoDB" id="64737at2"/>
<accession>A0A068SQC1</accession>